<protein>
    <recommendedName>
        <fullName evidence="3">EF-hand domain-containing protein</fullName>
    </recommendedName>
</protein>
<dbReference type="PROSITE" id="PS50222">
    <property type="entry name" value="EF_HAND_2"/>
    <property type="match status" value="1"/>
</dbReference>
<name>A0ABX0U147_9SPHN</name>
<keyword evidence="2" id="KW-0732">Signal</keyword>
<feature type="compositionally biased region" description="Basic and acidic residues" evidence="1">
    <location>
        <begin position="135"/>
        <end position="162"/>
    </location>
</feature>
<keyword evidence="5" id="KW-1185">Reference proteome</keyword>
<feature type="compositionally biased region" description="Basic and acidic residues" evidence="1">
    <location>
        <begin position="79"/>
        <end position="95"/>
    </location>
</feature>
<dbReference type="SUPFAM" id="SSF47473">
    <property type="entry name" value="EF-hand"/>
    <property type="match status" value="1"/>
</dbReference>
<reference evidence="4 5" key="1">
    <citation type="submission" date="2020-03" db="EMBL/GenBank/DDBJ databases">
        <title>Genomic Encyclopedia of Type Strains, Phase IV (KMG-IV): sequencing the most valuable type-strain genomes for metagenomic binning, comparative biology and taxonomic classification.</title>
        <authorList>
            <person name="Goeker M."/>
        </authorList>
    </citation>
    <scope>NUCLEOTIDE SEQUENCE [LARGE SCALE GENOMIC DNA]</scope>
    <source>
        <strain evidence="4 5">DSM 22753</strain>
    </source>
</reference>
<evidence type="ECO:0000313" key="5">
    <source>
        <dbReference type="Proteomes" id="UP000788153"/>
    </source>
</evidence>
<sequence>MKRMLMAAALGATALTGVALAQQNPAPVPQTMTPPPAGKMARLDPNGDGVQTRAEAIAQADRMFQRLDADGNGQITAAEREAMHDKRAERREARGKPAGKHGGMRTRMLARIDANKDGQISLDEHRAMATLRFDRVDANRDGRIDTAERAEKREQRMARRGDMAPPPEAFDQ</sequence>
<feature type="signal peptide" evidence="2">
    <location>
        <begin position="1"/>
        <end position="21"/>
    </location>
</feature>
<dbReference type="RefSeq" id="WP_140046666.1">
    <property type="nucleotide sequence ID" value="NZ_BAAAEV010000001.1"/>
</dbReference>
<feature type="region of interest" description="Disordered" evidence="1">
    <location>
        <begin position="135"/>
        <end position="172"/>
    </location>
</feature>
<feature type="chain" id="PRO_5046206912" description="EF-hand domain-containing protein" evidence="2">
    <location>
        <begin position="22"/>
        <end position="172"/>
    </location>
</feature>
<evidence type="ECO:0000313" key="4">
    <source>
        <dbReference type="EMBL" id="NIJ24286.1"/>
    </source>
</evidence>
<feature type="region of interest" description="Disordered" evidence="1">
    <location>
        <begin position="79"/>
        <end position="106"/>
    </location>
</feature>
<evidence type="ECO:0000256" key="2">
    <source>
        <dbReference type="SAM" id="SignalP"/>
    </source>
</evidence>
<dbReference type="Proteomes" id="UP000788153">
    <property type="component" value="Unassembled WGS sequence"/>
</dbReference>
<dbReference type="InterPro" id="IPR002048">
    <property type="entry name" value="EF_hand_dom"/>
</dbReference>
<gene>
    <name evidence="4" type="ORF">FHT01_001828</name>
</gene>
<proteinExistence type="predicted"/>
<dbReference type="EMBL" id="JAASQP010000001">
    <property type="protein sequence ID" value="NIJ24286.1"/>
    <property type="molecule type" value="Genomic_DNA"/>
</dbReference>
<feature type="domain" description="EF-hand" evidence="3">
    <location>
        <begin position="55"/>
        <end position="90"/>
    </location>
</feature>
<dbReference type="Pfam" id="PF13202">
    <property type="entry name" value="EF-hand_5"/>
    <property type="match status" value="3"/>
</dbReference>
<evidence type="ECO:0000256" key="1">
    <source>
        <dbReference type="SAM" id="MobiDB-lite"/>
    </source>
</evidence>
<evidence type="ECO:0000259" key="3">
    <source>
        <dbReference type="PROSITE" id="PS50222"/>
    </source>
</evidence>
<comment type="caution">
    <text evidence="4">The sequence shown here is derived from an EMBL/GenBank/DDBJ whole genome shotgun (WGS) entry which is preliminary data.</text>
</comment>
<accession>A0ABX0U147</accession>
<organism evidence="4 5">
    <name type="scientific">Sphingomonas japonica</name>
    <dbReference type="NCBI Taxonomy" id="511662"/>
    <lineage>
        <taxon>Bacteria</taxon>
        <taxon>Pseudomonadati</taxon>
        <taxon>Pseudomonadota</taxon>
        <taxon>Alphaproteobacteria</taxon>
        <taxon>Sphingomonadales</taxon>
        <taxon>Sphingomonadaceae</taxon>
        <taxon>Sphingomonas</taxon>
    </lineage>
</organism>
<dbReference type="Gene3D" id="1.10.238.10">
    <property type="entry name" value="EF-hand"/>
    <property type="match status" value="2"/>
</dbReference>
<dbReference type="InterPro" id="IPR011992">
    <property type="entry name" value="EF-hand-dom_pair"/>
</dbReference>